<reference evidence="3 4" key="1">
    <citation type="journal article" date="2012" name="J. Bacteriol.">
        <title>Complete genome sequence of strain 1860, a crenarchaeon of the genus pyrobaculum able to grow with various electron acceptors.</title>
        <authorList>
            <person name="Mardanov A.V."/>
            <person name="Gumerov V.M."/>
            <person name="Slobodkina G.B."/>
            <person name="Beletsky A.V."/>
            <person name="Bonch-Osmolovskaya E.A."/>
            <person name="Ravin N.V."/>
            <person name="Skryabin K.G."/>
        </authorList>
    </citation>
    <scope>NUCLEOTIDE SEQUENCE [LARGE SCALE GENOMIC DNA]</scope>
    <source>
        <strain evidence="3 4">1860</strain>
    </source>
</reference>
<evidence type="ECO:0000313" key="4">
    <source>
        <dbReference type="Proteomes" id="UP000005867"/>
    </source>
</evidence>
<dbReference type="InterPro" id="IPR037171">
    <property type="entry name" value="NagB/RpiA_transferase-like"/>
</dbReference>
<keyword evidence="4" id="KW-1185">Reference proteome</keyword>
<dbReference type="BioCyc" id="PSP1104324:GJSN-1669-MONOMER"/>
<proteinExistence type="inferred from homology"/>
<dbReference type="STRING" id="1104324.P186_1700"/>
<dbReference type="KEGG" id="pyr:P186_1700"/>
<dbReference type="Gene3D" id="3.40.1080.10">
    <property type="entry name" value="Glutaconate Coenzyme A-transferase"/>
    <property type="match status" value="2"/>
</dbReference>
<protein>
    <submittedName>
        <fullName evidence="3">Coenzyme A transferase</fullName>
    </submittedName>
</protein>
<evidence type="ECO:0000256" key="2">
    <source>
        <dbReference type="ARBA" id="ARBA00022679"/>
    </source>
</evidence>
<dbReference type="InterPro" id="IPR004165">
    <property type="entry name" value="CoA_trans_fam_I"/>
</dbReference>
<dbReference type="AlphaFoldDB" id="G7VGL4"/>
<dbReference type="EMBL" id="CP003098">
    <property type="protein sequence ID" value="AET33114.1"/>
    <property type="molecule type" value="Genomic_DNA"/>
</dbReference>
<accession>G7VGL4</accession>
<dbReference type="eggNOG" id="arCOG01986">
    <property type="taxonomic scope" value="Archaea"/>
</dbReference>
<dbReference type="SUPFAM" id="SSF100950">
    <property type="entry name" value="NagB/RpiA/CoA transferase-like"/>
    <property type="match status" value="2"/>
</dbReference>
<evidence type="ECO:0000256" key="1">
    <source>
        <dbReference type="ARBA" id="ARBA00007154"/>
    </source>
</evidence>
<dbReference type="SMART" id="SM00882">
    <property type="entry name" value="CoA_trans"/>
    <property type="match status" value="1"/>
</dbReference>
<keyword evidence="2 3" id="KW-0808">Transferase</keyword>
<organism evidence="3 4">
    <name type="scientific">Pyrobaculum ferrireducens</name>
    <dbReference type="NCBI Taxonomy" id="1104324"/>
    <lineage>
        <taxon>Archaea</taxon>
        <taxon>Thermoproteota</taxon>
        <taxon>Thermoprotei</taxon>
        <taxon>Thermoproteales</taxon>
        <taxon>Thermoproteaceae</taxon>
        <taxon>Pyrobaculum</taxon>
    </lineage>
</organism>
<dbReference type="GO" id="GO:0046952">
    <property type="term" value="P:ketone body catabolic process"/>
    <property type="evidence" value="ECO:0007669"/>
    <property type="project" value="InterPro"/>
</dbReference>
<dbReference type="Proteomes" id="UP000005867">
    <property type="component" value="Chromosome"/>
</dbReference>
<dbReference type="PIRSF" id="PIRSF000858">
    <property type="entry name" value="SCOT-t"/>
    <property type="match status" value="1"/>
</dbReference>
<dbReference type="PANTHER" id="PTHR43293">
    <property type="entry name" value="ACETATE COA-TRANSFERASE YDIF"/>
    <property type="match status" value="1"/>
</dbReference>
<evidence type="ECO:0000313" key="3">
    <source>
        <dbReference type="EMBL" id="AET33114.1"/>
    </source>
</evidence>
<gene>
    <name evidence="3" type="ORF">P186_1700</name>
</gene>
<sequence>MCLDVIRKFVSGAEAVSKIPDGAVVAISGFNAATAPFYLIDELIERYRKTGHPRRLFIISDAIPSIPGFGLDKIGKLILEDPDQDFVKGFLLPFYGWAPELQKAVMKNLVEAYTWPIGIVTRWLRAVAVGAPGIFSRVGLGTFIDPRQDGGFLNGLARERRTATVELYEVHGREYLLYRGPKPNVALVRATTADEIGNLSMEQEAIYGSVLSIVEAVKAHPGGVVIAQVLRTVTLGEIHPKHVVVPGPLVDYIVVTRRGTEVEKYHWQTASFDLNPVISGDAPYRVAYEPVKLTAEKVVARRVVLELVNLVGKLGRPVTVNLGIGIPAVAADVIREERLDDFIHLTVESGVWGGIALMDADFGAAMGHYAVIPMPDQFVLYEGGAIDATSLGFLQIDKEGNVNPAFLPGRLPGPGGFPVIAIGSPRVYFAGGFTAGRRDIAVKDCRLVVAEDGPIVKFVERVYKIVFSGRYAVDEGKEVLYITERAVFRLTPGGLELVEVAPGVDFERDVLAKMEFKPAVRRVEEMDRRLFCEERLGLREVALEIVKR</sequence>
<name>G7VGL4_9CREN</name>
<dbReference type="HOGENOM" id="CLU_026774_4_0_2"/>
<dbReference type="PANTHER" id="PTHR43293:SF1">
    <property type="entry name" value="ACETATE COA-TRANSFERASE YDIF"/>
    <property type="match status" value="1"/>
</dbReference>
<dbReference type="GO" id="GO:0008410">
    <property type="term" value="F:CoA-transferase activity"/>
    <property type="evidence" value="ECO:0007669"/>
    <property type="project" value="InterPro"/>
</dbReference>
<comment type="similarity">
    <text evidence="1">Belongs to the 3-oxoacid CoA-transferase family.</text>
</comment>
<dbReference type="InterPro" id="IPR014388">
    <property type="entry name" value="3-oxoacid_CoA-transferase"/>
</dbReference>
<dbReference type="Pfam" id="PF01144">
    <property type="entry name" value="CoA_trans"/>
    <property type="match status" value="1"/>
</dbReference>